<dbReference type="EMBL" id="CAJVCH010096308">
    <property type="protein sequence ID" value="CAG7723186.1"/>
    <property type="molecule type" value="Genomic_DNA"/>
</dbReference>
<organism evidence="3 4">
    <name type="scientific">Allacma fusca</name>
    <dbReference type="NCBI Taxonomy" id="39272"/>
    <lineage>
        <taxon>Eukaryota</taxon>
        <taxon>Metazoa</taxon>
        <taxon>Ecdysozoa</taxon>
        <taxon>Arthropoda</taxon>
        <taxon>Hexapoda</taxon>
        <taxon>Collembola</taxon>
        <taxon>Symphypleona</taxon>
        <taxon>Sminthuridae</taxon>
        <taxon>Allacma</taxon>
    </lineage>
</organism>
<name>A0A8J2JS20_9HEXA</name>
<evidence type="ECO:0000256" key="2">
    <source>
        <dbReference type="SAM" id="SignalP"/>
    </source>
</evidence>
<evidence type="ECO:0000313" key="3">
    <source>
        <dbReference type="EMBL" id="CAG7723186.1"/>
    </source>
</evidence>
<gene>
    <name evidence="3" type="ORF">AFUS01_LOCUS12287</name>
</gene>
<protein>
    <submittedName>
        <fullName evidence="3">Uncharacterized protein</fullName>
    </submittedName>
</protein>
<feature type="region of interest" description="Disordered" evidence="1">
    <location>
        <begin position="334"/>
        <end position="353"/>
    </location>
</feature>
<comment type="caution">
    <text evidence="3">The sequence shown here is derived from an EMBL/GenBank/DDBJ whole genome shotgun (WGS) entry which is preliminary data.</text>
</comment>
<accession>A0A8J2JS20</accession>
<dbReference type="OrthoDB" id="10260387at2759"/>
<keyword evidence="4" id="KW-1185">Reference proteome</keyword>
<reference evidence="3" key="1">
    <citation type="submission" date="2021-06" db="EMBL/GenBank/DDBJ databases">
        <authorList>
            <person name="Hodson N. C."/>
            <person name="Mongue J. A."/>
            <person name="Jaron S. K."/>
        </authorList>
    </citation>
    <scope>NUCLEOTIDE SEQUENCE</scope>
</reference>
<proteinExistence type="predicted"/>
<evidence type="ECO:0000256" key="1">
    <source>
        <dbReference type="SAM" id="MobiDB-lite"/>
    </source>
</evidence>
<sequence>MLPLLFISIFILFVSNVLTDEYSTHPNSGAASINIQNRQDLDILLRNVSHIYVSGSLGFVSAYGPDAFPVLCGQMDSSADFLYPIAVASHLGKGKMLGTSHSGFLVAEPEPVSSDRNKFILNSIHWASQNTNPVVGFIRDSEDPLVEFLINSSIPTTRMTVEEVVNVDKLKQFNVVLVKEFFGPSQATILTEFVKTGGGLIMCLTAWVYYLYIDVPGHFGTNFPANMISTKAGFAWHSYGYSDPTTPNRTYNASTTLLENTKVLDSWERESQKNVPAHPASFIFPGDAVTKLTTVGAEQVTIKYKKPTWFREFARSARNPWSYVPNSINICHEGEDADSTRSTKMAGDETVEV</sequence>
<keyword evidence="2" id="KW-0732">Signal</keyword>
<feature type="signal peptide" evidence="2">
    <location>
        <begin position="1"/>
        <end position="19"/>
    </location>
</feature>
<feature type="chain" id="PRO_5035175402" evidence="2">
    <location>
        <begin position="20"/>
        <end position="353"/>
    </location>
</feature>
<dbReference type="Proteomes" id="UP000708208">
    <property type="component" value="Unassembled WGS sequence"/>
</dbReference>
<evidence type="ECO:0000313" key="4">
    <source>
        <dbReference type="Proteomes" id="UP000708208"/>
    </source>
</evidence>
<feature type="non-terminal residue" evidence="3">
    <location>
        <position position="353"/>
    </location>
</feature>
<dbReference type="AlphaFoldDB" id="A0A8J2JS20"/>
<feature type="non-terminal residue" evidence="3">
    <location>
        <position position="1"/>
    </location>
</feature>